<gene>
    <name evidence="1" type="ORF">N198_06045</name>
</gene>
<sequence>MINKGLLLEKKFYIEIRETALKNAYLIMGDSIKMMLTIFCDHSIKKTPTIIIG</sequence>
<dbReference type="EMBL" id="AUSI01000020">
    <property type="protein sequence ID" value="EQK94892.1"/>
    <property type="molecule type" value="Genomic_DNA"/>
</dbReference>
<protein>
    <submittedName>
        <fullName evidence="1">Uncharacterized protein</fullName>
    </submittedName>
</protein>
<accession>A0AB33Z857</accession>
<dbReference type="Proteomes" id="UP000015893">
    <property type="component" value="Unassembled WGS sequence"/>
</dbReference>
<proteinExistence type="predicted"/>
<evidence type="ECO:0000313" key="1">
    <source>
        <dbReference type="EMBL" id="EQK94892.1"/>
    </source>
</evidence>
<name>A0AB33Z857_HELPX</name>
<reference evidence="1 2" key="1">
    <citation type="journal article" date="2013" name="Genome Announc.">
        <title>Multiple genome sequences of Helicobacter pylori strains of diverse disease and antibiotic resistance backgrounds from Malaysia.</title>
        <authorList>
            <person name="Rehvathy V."/>
            <person name="Tan M.H."/>
            <person name="Gunaletchumy S.P."/>
            <person name="Teh X."/>
            <person name="Wang S."/>
            <person name="Baybayan P."/>
            <person name="Singh S."/>
            <person name="Ashby M."/>
            <person name="Kaakoush N.O."/>
            <person name="Mitchell H.M."/>
            <person name="Croft L.J."/>
            <person name="Goh K.L."/>
            <person name="Loke M.F."/>
            <person name="Vadivelu J."/>
        </authorList>
    </citation>
    <scope>NUCLEOTIDE SEQUENCE [LARGE SCALE GENOMIC DNA]</scope>
    <source>
        <strain evidence="1 2">UM037</strain>
    </source>
</reference>
<dbReference type="AlphaFoldDB" id="A0AB33Z857"/>
<evidence type="ECO:0000313" key="2">
    <source>
        <dbReference type="Proteomes" id="UP000015893"/>
    </source>
</evidence>
<organism evidence="1 2">
    <name type="scientific">Helicobacter pylori UM037</name>
    <dbReference type="NCBI Taxonomy" id="1321939"/>
    <lineage>
        <taxon>Bacteria</taxon>
        <taxon>Pseudomonadati</taxon>
        <taxon>Campylobacterota</taxon>
        <taxon>Epsilonproteobacteria</taxon>
        <taxon>Campylobacterales</taxon>
        <taxon>Helicobacteraceae</taxon>
        <taxon>Helicobacter</taxon>
    </lineage>
</organism>
<comment type="caution">
    <text evidence="1">The sequence shown here is derived from an EMBL/GenBank/DDBJ whole genome shotgun (WGS) entry which is preliminary data.</text>
</comment>